<sequence length="31" mass="3279">MRARSGRGLRFLVILAVVVALCVGGVLLLPE</sequence>
<evidence type="ECO:0000313" key="3">
    <source>
        <dbReference type="Proteomes" id="UP001234880"/>
    </source>
</evidence>
<dbReference type="EMBL" id="JAURUE010000001">
    <property type="protein sequence ID" value="MDP9612826.1"/>
    <property type="molecule type" value="Genomic_DNA"/>
</dbReference>
<organism evidence="2 3">
    <name type="scientific">Streptomyces demainii</name>
    <dbReference type="NCBI Taxonomy" id="588122"/>
    <lineage>
        <taxon>Bacteria</taxon>
        <taxon>Bacillati</taxon>
        <taxon>Actinomycetota</taxon>
        <taxon>Actinomycetes</taxon>
        <taxon>Kitasatosporales</taxon>
        <taxon>Streptomycetaceae</taxon>
        <taxon>Streptomyces</taxon>
    </lineage>
</organism>
<keyword evidence="1" id="KW-1133">Transmembrane helix</keyword>
<feature type="transmembrane region" description="Helical" evidence="1">
    <location>
        <begin position="12"/>
        <end position="29"/>
    </location>
</feature>
<protein>
    <submittedName>
        <fullName evidence="2">Uncharacterized protein</fullName>
    </submittedName>
</protein>
<reference evidence="2 3" key="1">
    <citation type="submission" date="2023-07" db="EMBL/GenBank/DDBJ databases">
        <title>Sequencing the genomes of 1000 actinobacteria strains.</title>
        <authorList>
            <person name="Klenk H.-P."/>
        </authorList>
    </citation>
    <scope>NUCLEOTIDE SEQUENCE [LARGE SCALE GENOMIC DNA]</scope>
    <source>
        <strain evidence="2 3">DSM 41600</strain>
    </source>
</reference>
<keyword evidence="1" id="KW-0472">Membrane</keyword>
<comment type="caution">
    <text evidence="2">The sequence shown here is derived from an EMBL/GenBank/DDBJ whole genome shotgun (WGS) entry which is preliminary data.</text>
</comment>
<gene>
    <name evidence="2" type="ORF">JOF35_005103</name>
</gene>
<evidence type="ECO:0000313" key="2">
    <source>
        <dbReference type="EMBL" id="MDP9612826.1"/>
    </source>
</evidence>
<evidence type="ECO:0000256" key="1">
    <source>
        <dbReference type="SAM" id="Phobius"/>
    </source>
</evidence>
<keyword evidence="3" id="KW-1185">Reference proteome</keyword>
<name>A0ABT9KWK4_9ACTN</name>
<dbReference type="Proteomes" id="UP001234880">
    <property type="component" value="Unassembled WGS sequence"/>
</dbReference>
<keyword evidence="1" id="KW-0812">Transmembrane</keyword>
<accession>A0ABT9KWK4</accession>
<proteinExistence type="predicted"/>